<dbReference type="RefSeq" id="YP_010359098.1">
    <property type="nucleotide sequence ID" value="NC_062769.1"/>
</dbReference>
<evidence type="ECO:0000313" key="1">
    <source>
        <dbReference type="EMBL" id="QWM89526.1"/>
    </source>
</evidence>
<evidence type="ECO:0000313" key="2">
    <source>
        <dbReference type="Proteomes" id="UP000827426"/>
    </source>
</evidence>
<dbReference type="GO" id="GO:0004386">
    <property type="term" value="F:helicase activity"/>
    <property type="evidence" value="ECO:0007669"/>
    <property type="project" value="UniProtKB-KW"/>
</dbReference>
<dbReference type="KEGG" id="vg:75691030"/>
<name>A0AAE7RUB4_9CAUD</name>
<reference evidence="1 2" key="1">
    <citation type="submission" date="2021-04" db="EMBL/GenBank/DDBJ databases">
        <authorList>
            <person name="Shkoporov A.N."/>
            <person name="Stockdale S.R."/>
            <person name="Guerin E."/>
            <person name="Ross R.P."/>
            <person name="Hill C."/>
        </authorList>
    </citation>
    <scope>NUCLEOTIDE SEQUENCE [LARGE SCALE GENOMIC DNA]</scope>
    <source>
        <strain evidence="2">cr36_1</strain>
    </source>
</reference>
<dbReference type="Gene3D" id="3.40.50.300">
    <property type="entry name" value="P-loop containing nucleotide triphosphate hydrolases"/>
    <property type="match status" value="1"/>
</dbReference>
<dbReference type="GeneID" id="75691030"/>
<dbReference type="Pfam" id="PF13604">
    <property type="entry name" value="AAA_30"/>
    <property type="match status" value="1"/>
</dbReference>
<keyword evidence="1" id="KW-0347">Helicase</keyword>
<keyword evidence="1" id="KW-0067">ATP-binding</keyword>
<keyword evidence="2" id="KW-1185">Reference proteome</keyword>
<accession>A0AAE7RUB4</accession>
<dbReference type="Proteomes" id="UP000827426">
    <property type="component" value="Segment"/>
</dbReference>
<dbReference type="EMBL" id="MZ130479">
    <property type="protein sequence ID" value="QWM89526.1"/>
    <property type="molecule type" value="Genomic_DNA"/>
</dbReference>
<dbReference type="SUPFAM" id="SSF52540">
    <property type="entry name" value="P-loop containing nucleoside triphosphate hydrolases"/>
    <property type="match status" value="1"/>
</dbReference>
<gene>
    <name evidence="1" type="primary">gp_16210</name>
</gene>
<proteinExistence type="predicted"/>
<keyword evidence="1" id="KW-0378">Hydrolase</keyword>
<dbReference type="InterPro" id="IPR027417">
    <property type="entry name" value="P-loop_NTPase"/>
</dbReference>
<sequence>MNFEKFDDAKKDDKVLNSFTRDQKIAYENLVAFIEKGYVVGDYKRALIGSAGTGKTYMIREVIRRCGLSKSVIGLAAPTHKAARVLRASTGYSTSTVASDLGLRLNTDVTDFDVNNPPFDPLAEKKIKQYKLYIVDEASMIGINLKTLIERECEQFGCMLIYMGK</sequence>
<keyword evidence="1" id="KW-0547">Nucleotide-binding</keyword>
<organism evidence="1 2">
    <name type="scientific">uncultured phage cr36_1</name>
    <dbReference type="NCBI Taxonomy" id="2986397"/>
    <lineage>
        <taxon>Viruses</taxon>
        <taxon>Duplodnaviria</taxon>
        <taxon>Heunggongvirae</taxon>
        <taxon>Uroviricota</taxon>
        <taxon>Caudoviricetes</taxon>
        <taxon>Crassvirales</taxon>
        <taxon>Intestiviridae</taxon>
        <taxon>Churivirinae</taxon>
        <taxon>Jahgtovirus</taxon>
        <taxon>Jahgtovirus gastrointestinalis</taxon>
    </lineage>
</organism>
<protein>
    <submittedName>
        <fullName evidence="1">Exodeoxyribonuclease DNA helicase</fullName>
    </submittedName>
</protein>